<comment type="caution">
    <text evidence="3">The sequence shown here is derived from an EMBL/GenBank/DDBJ whole genome shotgun (WGS) entry which is preliminary data.</text>
</comment>
<evidence type="ECO:0000313" key="4">
    <source>
        <dbReference type="Proteomes" id="UP001162131"/>
    </source>
</evidence>
<keyword evidence="4" id="KW-1185">Reference proteome</keyword>
<feature type="transmembrane region" description="Helical" evidence="2">
    <location>
        <begin position="6"/>
        <end position="26"/>
    </location>
</feature>
<reference evidence="3" key="1">
    <citation type="submission" date="2021-09" db="EMBL/GenBank/DDBJ databases">
        <authorList>
            <consortium name="AG Swart"/>
            <person name="Singh M."/>
            <person name="Singh A."/>
            <person name="Seah K."/>
            <person name="Emmerich C."/>
        </authorList>
    </citation>
    <scope>NUCLEOTIDE SEQUENCE</scope>
    <source>
        <strain evidence="3">ATCC30299</strain>
    </source>
</reference>
<evidence type="ECO:0000313" key="3">
    <source>
        <dbReference type="EMBL" id="CAG9311815.1"/>
    </source>
</evidence>
<evidence type="ECO:0000256" key="2">
    <source>
        <dbReference type="SAM" id="Phobius"/>
    </source>
</evidence>
<feature type="compositionally biased region" description="Polar residues" evidence="1">
    <location>
        <begin position="42"/>
        <end position="58"/>
    </location>
</feature>
<organism evidence="3 4">
    <name type="scientific">Blepharisma stoltei</name>
    <dbReference type="NCBI Taxonomy" id="1481888"/>
    <lineage>
        <taxon>Eukaryota</taxon>
        <taxon>Sar</taxon>
        <taxon>Alveolata</taxon>
        <taxon>Ciliophora</taxon>
        <taxon>Postciliodesmatophora</taxon>
        <taxon>Heterotrichea</taxon>
        <taxon>Heterotrichida</taxon>
        <taxon>Blepharismidae</taxon>
        <taxon>Blepharisma</taxon>
    </lineage>
</organism>
<accession>A0AAU9IQP7</accession>
<keyword evidence="2" id="KW-0812">Transmembrane</keyword>
<dbReference type="AlphaFoldDB" id="A0AAU9IQP7"/>
<name>A0AAU9IQP7_9CILI</name>
<feature type="region of interest" description="Disordered" evidence="1">
    <location>
        <begin position="42"/>
        <end position="99"/>
    </location>
</feature>
<keyword evidence="2" id="KW-0472">Membrane</keyword>
<proteinExistence type="predicted"/>
<sequence length="99" mass="10963">MGLTKGYNNFWAIGGLAALLIGYQFYRPSSYWNSKKNIPISKTSDFQGQGQTKSSQSEKPALNASKENIPAFLKADSTPRTLGRELSTDESLKDNIMNK</sequence>
<keyword evidence="2" id="KW-1133">Transmembrane helix</keyword>
<gene>
    <name evidence="3" type="ORF">BSTOLATCC_MIC5075</name>
</gene>
<dbReference type="EMBL" id="CAJZBQ010000005">
    <property type="protein sequence ID" value="CAG9311815.1"/>
    <property type="molecule type" value="Genomic_DNA"/>
</dbReference>
<feature type="compositionally biased region" description="Basic and acidic residues" evidence="1">
    <location>
        <begin position="82"/>
        <end position="93"/>
    </location>
</feature>
<dbReference type="Proteomes" id="UP001162131">
    <property type="component" value="Unassembled WGS sequence"/>
</dbReference>
<protein>
    <submittedName>
        <fullName evidence="3">Uncharacterized protein</fullName>
    </submittedName>
</protein>
<evidence type="ECO:0000256" key="1">
    <source>
        <dbReference type="SAM" id="MobiDB-lite"/>
    </source>
</evidence>